<sequence length="264" mass="30597">MSRPIPIEEMVETFKRNHKTSHLFKIDNFSLLKKHQIQRVESSVFYIGGHKWKIIVYVVSQLIPQWHPKKNVKWNFEPSSTPLWKGFSKLMSLADLESKGFLIGDCCMFGATLVGVEPGPHGTAECFSLIEKPLNHRVTWLMTKFSSFEPGEIHYSNEFVVGNRKWRIKVQEKHKSFSVYLSGEGFINDARKTKTFAKFKLRVLDQTKQKHIEKTESDWVDEEPGDKNGFEDFMPLSKLGEPYLVNDKLYVGVDFEVISMTKDC</sequence>
<organism evidence="2 3">
    <name type="scientific">Microthlaspi erraticum</name>
    <dbReference type="NCBI Taxonomy" id="1685480"/>
    <lineage>
        <taxon>Eukaryota</taxon>
        <taxon>Viridiplantae</taxon>
        <taxon>Streptophyta</taxon>
        <taxon>Embryophyta</taxon>
        <taxon>Tracheophyta</taxon>
        <taxon>Spermatophyta</taxon>
        <taxon>Magnoliopsida</taxon>
        <taxon>eudicotyledons</taxon>
        <taxon>Gunneridae</taxon>
        <taxon>Pentapetalae</taxon>
        <taxon>rosids</taxon>
        <taxon>malvids</taxon>
        <taxon>Brassicales</taxon>
        <taxon>Brassicaceae</taxon>
        <taxon>Coluteocarpeae</taxon>
        <taxon>Microthlaspi</taxon>
    </lineage>
</organism>
<dbReference type="SUPFAM" id="SSF49599">
    <property type="entry name" value="TRAF domain-like"/>
    <property type="match status" value="2"/>
</dbReference>
<dbReference type="OrthoDB" id="1883087at2759"/>
<evidence type="ECO:0000313" key="3">
    <source>
        <dbReference type="Proteomes" id="UP000467841"/>
    </source>
</evidence>
<keyword evidence="3" id="KW-1185">Reference proteome</keyword>
<dbReference type="PANTHER" id="PTHR46162:SF23">
    <property type="entry name" value="MATH DOMAIN-CONTAINING PROTEIN"/>
    <property type="match status" value="1"/>
</dbReference>
<name>A0A6D2HVX8_9BRAS</name>
<gene>
    <name evidence="2" type="ORF">MERR_LOCUS4627</name>
</gene>
<evidence type="ECO:0000313" key="2">
    <source>
        <dbReference type="EMBL" id="CAA7017392.1"/>
    </source>
</evidence>
<protein>
    <recommendedName>
        <fullName evidence="1">MATH domain-containing protein</fullName>
    </recommendedName>
</protein>
<dbReference type="CDD" id="cd00121">
    <property type="entry name" value="MATH"/>
    <property type="match status" value="2"/>
</dbReference>
<evidence type="ECO:0000259" key="1">
    <source>
        <dbReference type="PROSITE" id="PS50144"/>
    </source>
</evidence>
<dbReference type="InterPro" id="IPR002083">
    <property type="entry name" value="MATH/TRAF_dom"/>
</dbReference>
<dbReference type="Gene3D" id="2.60.210.10">
    <property type="entry name" value="Apoptosis, Tumor Necrosis Factor Receptor Associated Protein 2, Chain A"/>
    <property type="match status" value="2"/>
</dbReference>
<dbReference type="EMBL" id="CACVBM020000321">
    <property type="protein sequence ID" value="CAA7017392.1"/>
    <property type="molecule type" value="Genomic_DNA"/>
</dbReference>
<dbReference type="InterPro" id="IPR008974">
    <property type="entry name" value="TRAF-like"/>
</dbReference>
<dbReference type="AlphaFoldDB" id="A0A6D2HVX8"/>
<dbReference type="SMART" id="SM00061">
    <property type="entry name" value="MATH"/>
    <property type="match status" value="1"/>
</dbReference>
<comment type="caution">
    <text evidence="2">The sequence shown here is derived from an EMBL/GenBank/DDBJ whole genome shotgun (WGS) entry which is preliminary data.</text>
</comment>
<dbReference type="PANTHER" id="PTHR46162">
    <property type="entry name" value="TRAF-LIKE FAMILY PROTEIN"/>
    <property type="match status" value="1"/>
</dbReference>
<accession>A0A6D2HVX8</accession>
<dbReference type="Pfam" id="PF22486">
    <property type="entry name" value="MATH_2"/>
    <property type="match status" value="2"/>
</dbReference>
<reference evidence="2" key="1">
    <citation type="submission" date="2020-01" db="EMBL/GenBank/DDBJ databases">
        <authorList>
            <person name="Mishra B."/>
        </authorList>
    </citation>
    <scope>NUCLEOTIDE SEQUENCE [LARGE SCALE GENOMIC DNA]</scope>
</reference>
<feature type="domain" description="MATH" evidence="1">
    <location>
        <begin position="19"/>
        <end position="57"/>
    </location>
</feature>
<feature type="domain" description="MATH" evidence="1">
    <location>
        <begin position="135"/>
        <end position="255"/>
    </location>
</feature>
<dbReference type="PROSITE" id="PS50144">
    <property type="entry name" value="MATH"/>
    <property type="match status" value="2"/>
</dbReference>
<dbReference type="Proteomes" id="UP000467841">
    <property type="component" value="Unassembled WGS sequence"/>
</dbReference>
<proteinExistence type="predicted"/>